<proteinExistence type="predicted"/>
<protein>
    <submittedName>
        <fullName evidence="3">Mobile element protein</fullName>
    </submittedName>
</protein>
<dbReference type="Pfam" id="PF00589">
    <property type="entry name" value="Phage_integrase"/>
    <property type="match status" value="2"/>
</dbReference>
<evidence type="ECO:0000313" key="4">
    <source>
        <dbReference type="Proteomes" id="UP000248786"/>
    </source>
</evidence>
<dbReference type="Proteomes" id="UP000248786">
    <property type="component" value="Unassembled WGS sequence"/>
</dbReference>
<dbReference type="InterPro" id="IPR011010">
    <property type="entry name" value="DNA_brk_join_enz"/>
</dbReference>
<accession>A0A328ESR4</accession>
<dbReference type="PANTHER" id="PTHR30349">
    <property type="entry name" value="PHAGE INTEGRASE-RELATED"/>
    <property type="match status" value="1"/>
</dbReference>
<feature type="domain" description="Tyr recombinase" evidence="2">
    <location>
        <begin position="22"/>
        <end position="243"/>
    </location>
</feature>
<dbReference type="InterPro" id="IPR050090">
    <property type="entry name" value="Tyrosine_recombinase_XerCD"/>
</dbReference>
<dbReference type="PROSITE" id="PS51898">
    <property type="entry name" value="TYR_RECOMBINASE"/>
    <property type="match status" value="1"/>
</dbReference>
<sequence>MGESVIHFVPRNRTEPSEKQLTTKSYLEPQDIGCLISAADNLRDRLLATTLFHLGCRISEALGITVDDIDLDSRAVTIKHLKSRIKLKCIKCGSALGLATVFCPKCGDKVEAAVKELREHRRQRVLPLDDELITLFKEHISKGGPVSRNGKRLIFAINRHRAWQVIKTLAEKASLPRIINNESGKIHHVSPHKLRDAFAVHAVKHNDTGDGLRMLQEHLGHQSFNTTARYRKVAGEEHRRWYDDLWKDGSPV</sequence>
<gene>
    <name evidence="3" type="ORF">C1G86_0950</name>
</gene>
<dbReference type="SUPFAM" id="SSF56349">
    <property type="entry name" value="DNA breaking-rejoining enzymes"/>
    <property type="match status" value="1"/>
</dbReference>
<organism evidence="3 4">
    <name type="scientific">Dehalococcoides mccartyi</name>
    <dbReference type="NCBI Taxonomy" id="61435"/>
    <lineage>
        <taxon>Bacteria</taxon>
        <taxon>Bacillati</taxon>
        <taxon>Chloroflexota</taxon>
        <taxon>Dehalococcoidia</taxon>
        <taxon>Dehalococcoidales</taxon>
        <taxon>Dehalococcoidaceae</taxon>
        <taxon>Dehalococcoides</taxon>
    </lineage>
</organism>
<dbReference type="Gene3D" id="1.10.443.10">
    <property type="entry name" value="Intergrase catalytic core"/>
    <property type="match status" value="1"/>
</dbReference>
<reference evidence="3 4" key="1">
    <citation type="submission" date="2018-05" db="EMBL/GenBank/DDBJ databases">
        <title>Draft genome sequences of Dehalococcoides mccartyi strains RC and KS.</title>
        <authorList>
            <person name="Higgins S.A."/>
            <person name="Padilla-Crespo E."/>
            <person name="Loeffler F.E."/>
        </authorList>
    </citation>
    <scope>NUCLEOTIDE SEQUENCE [LARGE SCALE GENOMIC DNA]</scope>
    <source>
        <strain evidence="3 4">KS</strain>
    </source>
</reference>
<dbReference type="GO" id="GO:0003677">
    <property type="term" value="F:DNA binding"/>
    <property type="evidence" value="ECO:0007669"/>
    <property type="project" value="InterPro"/>
</dbReference>
<dbReference type="GO" id="GO:0015074">
    <property type="term" value="P:DNA integration"/>
    <property type="evidence" value="ECO:0007669"/>
    <property type="project" value="InterPro"/>
</dbReference>
<evidence type="ECO:0000256" key="1">
    <source>
        <dbReference type="ARBA" id="ARBA00023172"/>
    </source>
</evidence>
<dbReference type="EMBL" id="QGLD01000009">
    <property type="protein sequence ID" value="RAL70573.1"/>
    <property type="molecule type" value="Genomic_DNA"/>
</dbReference>
<dbReference type="AlphaFoldDB" id="A0A328ESR4"/>
<dbReference type="InterPro" id="IPR013762">
    <property type="entry name" value="Integrase-like_cat_sf"/>
</dbReference>
<dbReference type="PANTHER" id="PTHR30349:SF81">
    <property type="entry name" value="TYROSINE RECOMBINASE XERC"/>
    <property type="match status" value="1"/>
</dbReference>
<comment type="caution">
    <text evidence="3">The sequence shown here is derived from an EMBL/GenBank/DDBJ whole genome shotgun (WGS) entry which is preliminary data.</text>
</comment>
<name>A0A328ESR4_9CHLR</name>
<dbReference type="InterPro" id="IPR002104">
    <property type="entry name" value="Integrase_catalytic"/>
</dbReference>
<dbReference type="GO" id="GO:0006310">
    <property type="term" value="P:DNA recombination"/>
    <property type="evidence" value="ECO:0007669"/>
    <property type="project" value="UniProtKB-KW"/>
</dbReference>
<evidence type="ECO:0000259" key="2">
    <source>
        <dbReference type="PROSITE" id="PS51898"/>
    </source>
</evidence>
<evidence type="ECO:0000313" key="3">
    <source>
        <dbReference type="EMBL" id="RAL70573.1"/>
    </source>
</evidence>
<keyword evidence="1" id="KW-0233">DNA recombination</keyword>